<feature type="compositionally biased region" description="Low complexity" evidence="1">
    <location>
        <begin position="304"/>
        <end position="319"/>
    </location>
</feature>
<name>A0AAV9IPD5_CYACA</name>
<evidence type="ECO:0000313" key="3">
    <source>
        <dbReference type="Proteomes" id="UP001301350"/>
    </source>
</evidence>
<protein>
    <recommendedName>
        <fullName evidence="4">Nucleolus and neural progenitor protein-like N-terminal domain-containing protein</fullName>
    </recommendedName>
</protein>
<organism evidence="2 3">
    <name type="scientific">Cyanidium caldarium</name>
    <name type="common">Red alga</name>
    <dbReference type="NCBI Taxonomy" id="2771"/>
    <lineage>
        <taxon>Eukaryota</taxon>
        <taxon>Rhodophyta</taxon>
        <taxon>Bangiophyceae</taxon>
        <taxon>Cyanidiales</taxon>
        <taxon>Cyanidiaceae</taxon>
        <taxon>Cyanidium</taxon>
    </lineage>
</organism>
<feature type="region of interest" description="Disordered" evidence="1">
    <location>
        <begin position="219"/>
        <end position="256"/>
    </location>
</feature>
<accession>A0AAV9IPD5</accession>
<evidence type="ECO:0008006" key="4">
    <source>
        <dbReference type="Google" id="ProtNLM"/>
    </source>
</evidence>
<feature type="region of interest" description="Disordered" evidence="1">
    <location>
        <begin position="100"/>
        <end position="121"/>
    </location>
</feature>
<gene>
    <name evidence="2" type="ORF">CDCA_CDCA01G0029</name>
</gene>
<reference evidence="2 3" key="1">
    <citation type="submission" date="2022-07" db="EMBL/GenBank/DDBJ databases">
        <title>Genome-wide signatures of adaptation to extreme environments.</title>
        <authorList>
            <person name="Cho C.H."/>
            <person name="Yoon H.S."/>
        </authorList>
    </citation>
    <scope>NUCLEOTIDE SEQUENCE [LARGE SCALE GENOMIC DNA]</scope>
    <source>
        <strain evidence="2 3">DBV 063 E5</strain>
    </source>
</reference>
<dbReference type="AlphaFoldDB" id="A0AAV9IPD5"/>
<evidence type="ECO:0000313" key="2">
    <source>
        <dbReference type="EMBL" id="KAK4534004.1"/>
    </source>
</evidence>
<keyword evidence="3" id="KW-1185">Reference proteome</keyword>
<dbReference type="EMBL" id="JANCYW010000001">
    <property type="protein sequence ID" value="KAK4534004.1"/>
    <property type="molecule type" value="Genomic_DNA"/>
</dbReference>
<proteinExistence type="predicted"/>
<feature type="region of interest" description="Disordered" evidence="1">
    <location>
        <begin position="292"/>
        <end position="319"/>
    </location>
</feature>
<dbReference type="Proteomes" id="UP001301350">
    <property type="component" value="Unassembled WGS sequence"/>
</dbReference>
<evidence type="ECO:0000256" key="1">
    <source>
        <dbReference type="SAM" id="MobiDB-lite"/>
    </source>
</evidence>
<comment type="caution">
    <text evidence="2">The sequence shown here is derived from an EMBL/GenBank/DDBJ whole genome shotgun (WGS) entry which is preliminary data.</text>
</comment>
<sequence length="339" mass="37715">MTLIATYERRLTSGLRVLQHAQLRLERNVLRALLYRNASQHGKMRYFQAVRKALRAVDELFGDVGDESAGAKGAATAGEAERSWLTVITQVQARLEEHARAQRDHPVVGKRRRSETDGDAEGQLGQQRWLLQEVLLPGDQALQQFRRWVQRVLRWLRLAAQQIWRHLITRANFMALGVALVAACSRLHAIWMRVREEWGEARRLGRTLRRNAAVLTRSASGKEDVSLPRRRPRLGRGVTEEDLGEPISRAASNAPPPSIYDLTDQLQACAHVDVPPPTAQLHLGMDVGENVPRARGTEFGKRPASATAHASSASPASSVDSIDAIFAAAEAQWRDGHPS</sequence>